<dbReference type="CDD" id="cd12797">
    <property type="entry name" value="M23_peptidase"/>
    <property type="match status" value="1"/>
</dbReference>
<dbReference type="PANTHER" id="PTHR21666">
    <property type="entry name" value="PEPTIDASE-RELATED"/>
    <property type="match status" value="1"/>
</dbReference>
<dbReference type="SUPFAM" id="SSF51261">
    <property type="entry name" value="Duplicated hybrid motif"/>
    <property type="match status" value="1"/>
</dbReference>
<keyword evidence="2" id="KW-0472">Membrane</keyword>
<proteinExistence type="predicted"/>
<evidence type="ECO:0000256" key="1">
    <source>
        <dbReference type="SAM" id="MobiDB-lite"/>
    </source>
</evidence>
<evidence type="ECO:0000259" key="3">
    <source>
        <dbReference type="Pfam" id="PF01551"/>
    </source>
</evidence>
<organism evidence="4 5">
    <name type="scientific">Antiquaquibacter oligotrophicus</name>
    <dbReference type="NCBI Taxonomy" id="2880260"/>
    <lineage>
        <taxon>Bacteria</taxon>
        <taxon>Bacillati</taxon>
        <taxon>Actinomycetota</taxon>
        <taxon>Actinomycetes</taxon>
        <taxon>Micrococcales</taxon>
        <taxon>Microbacteriaceae</taxon>
        <taxon>Antiquaquibacter</taxon>
    </lineage>
</organism>
<reference evidence="4 5" key="1">
    <citation type="submission" date="2023-04" db="EMBL/GenBank/DDBJ databases">
        <title>Genome Encyclopedia of Bacteria and Archaea VI: Functional Genomics of Type Strains.</title>
        <authorList>
            <person name="Whitman W."/>
        </authorList>
    </citation>
    <scope>NUCLEOTIDE SEQUENCE [LARGE SCALE GENOMIC DNA]</scope>
    <source>
        <strain evidence="4 5">SG_E_30_P1</strain>
    </source>
</reference>
<feature type="domain" description="M23ase beta-sheet core" evidence="3">
    <location>
        <begin position="185"/>
        <end position="247"/>
    </location>
</feature>
<dbReference type="EMBL" id="JARXVQ010000001">
    <property type="protein sequence ID" value="MDH6182277.1"/>
    <property type="molecule type" value="Genomic_DNA"/>
</dbReference>
<dbReference type="InterPro" id="IPR016047">
    <property type="entry name" value="M23ase_b-sheet_dom"/>
</dbReference>
<keyword evidence="2" id="KW-0812">Transmembrane</keyword>
<evidence type="ECO:0000256" key="2">
    <source>
        <dbReference type="SAM" id="Phobius"/>
    </source>
</evidence>
<dbReference type="InterPro" id="IPR011055">
    <property type="entry name" value="Dup_hybrid_motif"/>
</dbReference>
<feature type="transmembrane region" description="Helical" evidence="2">
    <location>
        <begin position="12"/>
        <end position="33"/>
    </location>
</feature>
<protein>
    <submittedName>
        <fullName evidence="4">Biotin carboxyl carrier protein</fullName>
    </submittedName>
</protein>
<dbReference type="Proteomes" id="UP001160142">
    <property type="component" value="Unassembled WGS sequence"/>
</dbReference>
<dbReference type="PANTHER" id="PTHR21666:SF270">
    <property type="entry name" value="MUREIN HYDROLASE ACTIVATOR ENVC"/>
    <property type="match status" value="1"/>
</dbReference>
<sequence>MKRAVLGLYRVRGAILLVAVIGILATIPLRIIAPGLGDVATIVIRVGIGGLALVAILALVGWRLLPQHPPTDVAAPVTGRWLAVNSPTTKVPSHGVRAYGQAYAIDLVLDPESPDTARPQFSSGRAFRAPAEYPAFGQPVRAMVDGVVVTASDGLRDHRARSNWPALLYMFVEGAARELGGPRFIVGNHLVIEAESGVFALVAHLQRGSIRVKVGDRVRAGDVIALCGNSGNSTEPHVHAQLMDRRSPLTGQGLPMTFGGEPLPPDGEHLK</sequence>
<evidence type="ECO:0000313" key="4">
    <source>
        <dbReference type="EMBL" id="MDH6182277.1"/>
    </source>
</evidence>
<dbReference type="InterPro" id="IPR050570">
    <property type="entry name" value="Cell_wall_metabolism_enzyme"/>
</dbReference>
<keyword evidence="2" id="KW-1133">Transmembrane helix</keyword>
<evidence type="ECO:0000313" key="5">
    <source>
        <dbReference type="Proteomes" id="UP001160142"/>
    </source>
</evidence>
<comment type="caution">
    <text evidence="4">The sequence shown here is derived from an EMBL/GenBank/DDBJ whole genome shotgun (WGS) entry which is preliminary data.</text>
</comment>
<accession>A0ABT6KT74</accession>
<keyword evidence="5" id="KW-1185">Reference proteome</keyword>
<feature type="transmembrane region" description="Helical" evidence="2">
    <location>
        <begin position="39"/>
        <end position="60"/>
    </location>
</feature>
<dbReference type="Gene3D" id="2.70.70.10">
    <property type="entry name" value="Glucose Permease (Domain IIA)"/>
    <property type="match status" value="1"/>
</dbReference>
<dbReference type="RefSeq" id="WP_322134561.1">
    <property type="nucleotide sequence ID" value="NZ_CP085036.1"/>
</dbReference>
<name>A0ABT6KT74_9MICO</name>
<gene>
    <name evidence="4" type="ORF">M2152_002459</name>
</gene>
<dbReference type="Pfam" id="PF01551">
    <property type="entry name" value="Peptidase_M23"/>
    <property type="match status" value="1"/>
</dbReference>
<feature type="region of interest" description="Disordered" evidence="1">
    <location>
        <begin position="249"/>
        <end position="271"/>
    </location>
</feature>